<dbReference type="Proteomes" id="UP000176944">
    <property type="component" value="Chromosome"/>
</dbReference>
<dbReference type="PANTHER" id="PTHR32309:SF13">
    <property type="entry name" value="FERRIC ENTEROBACTIN TRANSPORT PROTEIN FEPE"/>
    <property type="match status" value="1"/>
</dbReference>
<evidence type="ECO:0000256" key="10">
    <source>
        <dbReference type="ARBA" id="ARBA00022741"/>
    </source>
</evidence>
<evidence type="ECO:0000256" key="8">
    <source>
        <dbReference type="ARBA" id="ARBA00022679"/>
    </source>
</evidence>
<evidence type="ECO:0000259" key="20">
    <source>
        <dbReference type="Pfam" id="PF13614"/>
    </source>
</evidence>
<evidence type="ECO:0000256" key="7">
    <source>
        <dbReference type="ARBA" id="ARBA00022519"/>
    </source>
</evidence>
<dbReference type="InterPro" id="IPR050445">
    <property type="entry name" value="Bact_polysacc_biosynth/exp"/>
</dbReference>
<dbReference type="PANTHER" id="PTHR32309">
    <property type="entry name" value="TYROSINE-PROTEIN KINASE"/>
    <property type="match status" value="1"/>
</dbReference>
<dbReference type="Pfam" id="PF02706">
    <property type="entry name" value="Wzz"/>
    <property type="match status" value="1"/>
</dbReference>
<keyword evidence="7" id="KW-0997">Cell inner membrane</keyword>
<evidence type="ECO:0000256" key="14">
    <source>
        <dbReference type="ARBA" id="ARBA00023136"/>
    </source>
</evidence>
<keyword evidence="9" id="KW-0812">Transmembrane</keyword>
<dbReference type="CDD" id="cd05387">
    <property type="entry name" value="BY-kinase"/>
    <property type="match status" value="1"/>
</dbReference>
<keyword evidence="11" id="KW-0418">Kinase</keyword>
<keyword evidence="8" id="KW-0808">Transferase</keyword>
<keyword evidence="13" id="KW-1133">Transmembrane helix</keyword>
<dbReference type="GO" id="GO:0004715">
    <property type="term" value="F:non-membrane spanning protein tyrosine kinase activity"/>
    <property type="evidence" value="ECO:0007669"/>
    <property type="project" value="UniProtKB-EC"/>
</dbReference>
<keyword evidence="12" id="KW-0067">ATP-binding</keyword>
<feature type="coiled-coil region" evidence="17">
    <location>
        <begin position="333"/>
        <end position="377"/>
    </location>
</feature>
<dbReference type="EC" id="2.7.10.2" evidence="5"/>
<comment type="catalytic activity">
    <reaction evidence="16">
        <text>L-tyrosyl-[protein] + ATP = O-phospho-L-tyrosyl-[protein] + ADP + H(+)</text>
        <dbReference type="Rhea" id="RHEA:10596"/>
        <dbReference type="Rhea" id="RHEA-COMP:10136"/>
        <dbReference type="Rhea" id="RHEA-COMP:20101"/>
        <dbReference type="ChEBI" id="CHEBI:15378"/>
        <dbReference type="ChEBI" id="CHEBI:30616"/>
        <dbReference type="ChEBI" id="CHEBI:46858"/>
        <dbReference type="ChEBI" id="CHEBI:61978"/>
        <dbReference type="ChEBI" id="CHEBI:456216"/>
        <dbReference type="EC" id="2.7.10.2"/>
    </reaction>
</comment>
<comment type="similarity">
    <text evidence="4">Belongs to the etk/wzc family.</text>
</comment>
<feature type="domain" description="AAA" evidence="20">
    <location>
        <begin position="544"/>
        <end position="696"/>
    </location>
</feature>
<keyword evidence="17" id="KW-0175">Coiled coil</keyword>
<evidence type="ECO:0000313" key="22">
    <source>
        <dbReference type="Proteomes" id="UP000176944"/>
    </source>
</evidence>
<dbReference type="InterPro" id="IPR025669">
    <property type="entry name" value="AAA_dom"/>
</dbReference>
<evidence type="ECO:0000256" key="2">
    <source>
        <dbReference type="ARBA" id="ARBA00006683"/>
    </source>
</evidence>
<evidence type="ECO:0000313" key="21">
    <source>
        <dbReference type="EMBL" id="AOY85003.2"/>
    </source>
</evidence>
<evidence type="ECO:0000256" key="3">
    <source>
        <dbReference type="ARBA" id="ARBA00007316"/>
    </source>
</evidence>
<feature type="domain" description="Polysaccharide chain length determinant N-terminal" evidence="19">
    <location>
        <begin position="35"/>
        <end position="128"/>
    </location>
</feature>
<dbReference type="SUPFAM" id="SSF52540">
    <property type="entry name" value="P-loop containing nucleoside triphosphate hydrolases"/>
    <property type="match status" value="1"/>
</dbReference>
<evidence type="ECO:0000256" key="1">
    <source>
        <dbReference type="ARBA" id="ARBA00004429"/>
    </source>
</evidence>
<sequence>MVHNFSPSPPSVTSSNGSFPPLPQGSPWLESEDSEWDLGRWFAVARRRGVVIVGVTVTGISFVIPRTLNEEPSYQSKFRILVEPVNAENDLGNLTPGLGNQNIKSSLDYQTQIQVLRSPELMEVVLAEVQKTYPEISYNSLIGNLKITRLGKTKILEISYQGNDPDLILTILEQLAKVYLNYSLNERQTNLRQGIQFIENQLPSLQARVNELQNQLQAFRERYQFTNPDSQAELIASQITALKQENLALEQQLAKSRFNLGSLQEETGAVAALSEAPLYQQIIGQLREVETQIAAELTRFQAQSTAIRLLQNQRQNLLPILEQEAERILGSKLAEAVTEVQRLETQRQTLLVAQQQLKQQAQQMPALTRQYTDLELEIQIATEGLNRFRATWETLQIEAAQTEIPWEVIEAPVRPVAPISPNIQRSITLGAVASLAVGIGVALILEKLDNVYHTALELKQQTKLHLLGNIPINKQIAATPSNNSLAKVGGLLSKPFTWLIPALKQKSTPYIYYGDSQSSHFLEALRVLYTNIQLLSSDRPIRSLAISSALPGDGKSTIAIYLAQTAAAIGKKVLLVDADLRKPQVHPRLQLSNQLGLSNLILQTLSPEDVIEQKLPVAGLSVLTSGQLVPDPTKLIYSHKMTQLMAGFHETFDLVIYDTPSVLGLADATLLTPHTDGLILVTRVGKTYRSALTQALENLKLSQIQVLGIVANGVKGDSLSPYKYYKSGYKGNPQQQDMDEEENLTPTLFK</sequence>
<name>A0A1D9GBL8_MOOP1</name>
<comment type="similarity">
    <text evidence="2">Belongs to the CpsC/CapA family.</text>
</comment>
<dbReference type="GO" id="GO:0005886">
    <property type="term" value="C:plasma membrane"/>
    <property type="evidence" value="ECO:0007669"/>
    <property type="project" value="UniProtKB-SubCell"/>
</dbReference>
<dbReference type="InterPro" id="IPR027417">
    <property type="entry name" value="P-loop_NTPase"/>
</dbReference>
<comment type="subcellular location">
    <subcellularLocation>
        <location evidence="1">Cell inner membrane</location>
        <topology evidence="1">Multi-pass membrane protein</topology>
    </subcellularLocation>
</comment>
<evidence type="ECO:0000256" key="17">
    <source>
        <dbReference type="SAM" id="Coils"/>
    </source>
</evidence>
<evidence type="ECO:0000259" key="19">
    <source>
        <dbReference type="Pfam" id="PF02706"/>
    </source>
</evidence>
<keyword evidence="6" id="KW-1003">Cell membrane</keyword>
<proteinExistence type="inferred from homology"/>
<gene>
    <name evidence="21" type="ORF">BJP36_32525</name>
</gene>
<dbReference type="Pfam" id="PF13614">
    <property type="entry name" value="AAA_31"/>
    <property type="match status" value="1"/>
</dbReference>
<keyword evidence="14" id="KW-0472">Membrane</keyword>
<evidence type="ECO:0000256" key="6">
    <source>
        <dbReference type="ARBA" id="ARBA00022475"/>
    </source>
</evidence>
<accession>A0A1D9GBL8</accession>
<dbReference type="InterPro" id="IPR005702">
    <property type="entry name" value="Wzc-like_C"/>
</dbReference>
<comment type="similarity">
    <text evidence="3">Belongs to the CpsD/CapB family.</text>
</comment>
<keyword evidence="15" id="KW-0829">Tyrosine-protein kinase</keyword>
<organism evidence="21 22">
    <name type="scientific">Moorena producens (strain JHB)</name>
    <dbReference type="NCBI Taxonomy" id="1454205"/>
    <lineage>
        <taxon>Bacteria</taxon>
        <taxon>Bacillati</taxon>
        <taxon>Cyanobacteriota</taxon>
        <taxon>Cyanophyceae</taxon>
        <taxon>Coleofasciculales</taxon>
        <taxon>Coleofasciculaceae</taxon>
        <taxon>Moorena</taxon>
    </lineage>
</organism>
<feature type="region of interest" description="Disordered" evidence="18">
    <location>
        <begin position="730"/>
        <end position="750"/>
    </location>
</feature>
<dbReference type="AlphaFoldDB" id="A0A1D9GBL8"/>
<protein>
    <recommendedName>
        <fullName evidence="5">non-specific protein-tyrosine kinase</fullName>
        <ecNumber evidence="5">2.7.10.2</ecNumber>
    </recommendedName>
</protein>
<reference evidence="22" key="1">
    <citation type="submission" date="2016-10" db="EMBL/GenBank/DDBJ databases">
        <title>Comparative genomics uncovers the prolific and rare metabolic potential of the cyanobacterial genus Moorea.</title>
        <authorList>
            <person name="Leao T."/>
            <person name="Castelao G."/>
            <person name="Korobeynikov A."/>
            <person name="Monroe E.A."/>
            <person name="Podell S."/>
            <person name="Glukhov E."/>
            <person name="Allen E."/>
            <person name="Gerwick W.H."/>
            <person name="Gerwick L."/>
        </authorList>
    </citation>
    <scope>NUCLEOTIDE SEQUENCE [LARGE SCALE GENOMIC DNA]</scope>
    <source>
        <strain evidence="22">JHB</strain>
    </source>
</reference>
<evidence type="ECO:0000256" key="4">
    <source>
        <dbReference type="ARBA" id="ARBA00008883"/>
    </source>
</evidence>
<evidence type="ECO:0000256" key="5">
    <source>
        <dbReference type="ARBA" id="ARBA00011903"/>
    </source>
</evidence>
<dbReference type="NCBIfam" id="TIGR01007">
    <property type="entry name" value="eps_fam"/>
    <property type="match status" value="1"/>
</dbReference>
<feature type="coiled-coil region" evidence="17">
    <location>
        <begin position="195"/>
        <end position="259"/>
    </location>
</feature>
<evidence type="ECO:0000256" key="16">
    <source>
        <dbReference type="ARBA" id="ARBA00051245"/>
    </source>
</evidence>
<evidence type="ECO:0000256" key="13">
    <source>
        <dbReference type="ARBA" id="ARBA00022989"/>
    </source>
</evidence>
<keyword evidence="10" id="KW-0547">Nucleotide-binding</keyword>
<feature type="region of interest" description="Disordered" evidence="18">
    <location>
        <begin position="1"/>
        <end position="26"/>
    </location>
</feature>
<evidence type="ECO:0000256" key="15">
    <source>
        <dbReference type="ARBA" id="ARBA00023137"/>
    </source>
</evidence>
<dbReference type="GO" id="GO:0005524">
    <property type="term" value="F:ATP binding"/>
    <property type="evidence" value="ECO:0007669"/>
    <property type="project" value="UniProtKB-KW"/>
</dbReference>
<dbReference type="EMBL" id="CP017708">
    <property type="protein sequence ID" value="AOY85003.2"/>
    <property type="molecule type" value="Genomic_DNA"/>
</dbReference>
<dbReference type="InterPro" id="IPR003856">
    <property type="entry name" value="LPS_length_determ_N"/>
</dbReference>
<evidence type="ECO:0000256" key="11">
    <source>
        <dbReference type="ARBA" id="ARBA00022777"/>
    </source>
</evidence>
<evidence type="ECO:0000256" key="9">
    <source>
        <dbReference type="ARBA" id="ARBA00022692"/>
    </source>
</evidence>
<dbReference type="Gene3D" id="3.40.50.300">
    <property type="entry name" value="P-loop containing nucleotide triphosphate hydrolases"/>
    <property type="match status" value="1"/>
</dbReference>
<evidence type="ECO:0000256" key="18">
    <source>
        <dbReference type="SAM" id="MobiDB-lite"/>
    </source>
</evidence>
<evidence type="ECO:0000256" key="12">
    <source>
        <dbReference type="ARBA" id="ARBA00022840"/>
    </source>
</evidence>